<dbReference type="Pfam" id="PF22608">
    <property type="entry name" value="DNAX_ATPase_lid"/>
    <property type="match status" value="1"/>
</dbReference>
<dbReference type="InterPro" id="IPR022754">
    <property type="entry name" value="DNA_pol_III_gamma-3"/>
</dbReference>
<dbReference type="Gene3D" id="1.10.8.60">
    <property type="match status" value="1"/>
</dbReference>
<evidence type="ECO:0000313" key="14">
    <source>
        <dbReference type="Proteomes" id="UP000064007"/>
    </source>
</evidence>
<keyword evidence="8 11" id="KW-0067">ATP-binding</keyword>
<sequence length="555" mass="62154">MSYQVLARKYRPRSFDTLVGQAHVVQALKNALDQKRLHHAYLFTGTRGVGKTTLARILAKALNCKEGISSKPCGTCSACAEIDQGRYVDLIEVDAASNTQVDNMRDLLDNAQYAPTQGLFKIYIIDEVHMLSKSAFNAMLKTLEEPPEHVKFILATTDPQKVPVTVLSRCLQFNLKQMPSASISEYMEKILKEEAINYEINAIYLIAKSANGSMRDALSILDQGIAYCGGTIEEATIKKMLGAIDQSYLFNLVHAVIDQDGHKAIEIAKQMDERNLSFDAALNDLANLIQTISVTQAIPDSLDASYLDRDQVIALTKKISAEQLQLFYQITILGRRDLYLAPDEYAGFTMTILRMLSFAPQDTILAKNLTSVKTEPVHNANKIETITKSNDDSSEAFEIKKKIEVTHEADENISDQDTSDQDIPKEVVPFNGNWRELVDQLKLGLVKALAQQSELVSFKNNEIILSIADEHKHLLNETYQKKLELSLSEHFAQRIKLVILQKGANNSPLKQKQEERSTLMKDTENAILQDQFVKSLLTEFNAEIIPSSIKPNQTT</sequence>
<accession>A0A0D6EW80</accession>
<name>A0A0D6EW80_9PROT</name>
<dbReference type="InterPro" id="IPR027417">
    <property type="entry name" value="P-loop_NTPase"/>
</dbReference>
<evidence type="ECO:0000256" key="10">
    <source>
        <dbReference type="ARBA" id="ARBA00049244"/>
    </source>
</evidence>
<dbReference type="PANTHER" id="PTHR11669:SF0">
    <property type="entry name" value="PROTEIN STICHEL-LIKE 2"/>
    <property type="match status" value="1"/>
</dbReference>
<comment type="function">
    <text evidence="11">DNA polymerase III is a complex, multichain enzyme responsible for most of the replicative synthesis in bacteria. This DNA polymerase also exhibits 3' to 5' exonuclease activity.</text>
</comment>
<dbReference type="Gene3D" id="1.20.272.10">
    <property type="match status" value="1"/>
</dbReference>
<dbReference type="EC" id="2.7.7.7" evidence="11"/>
<dbReference type="Proteomes" id="UP000064007">
    <property type="component" value="Chromosome 1"/>
</dbReference>
<reference evidence="14" key="1">
    <citation type="submission" date="2014-12" db="EMBL/GenBank/DDBJ databases">
        <authorList>
            <person name="Salcher M.M."/>
        </authorList>
    </citation>
    <scope>NUCLEOTIDE SEQUENCE [LARGE SCALE GENOMIC DNA]</scope>
    <source>
        <strain evidence="14">MMS-10A-171</strain>
    </source>
</reference>
<dbReference type="SUPFAM" id="SSF48019">
    <property type="entry name" value="post-AAA+ oligomerization domain-like"/>
    <property type="match status" value="1"/>
</dbReference>
<dbReference type="GO" id="GO:0003677">
    <property type="term" value="F:DNA binding"/>
    <property type="evidence" value="ECO:0007669"/>
    <property type="project" value="InterPro"/>
</dbReference>
<dbReference type="FunFam" id="3.40.50.300:FF:000014">
    <property type="entry name" value="DNA polymerase III subunit gamma/tau"/>
    <property type="match status" value="1"/>
</dbReference>
<dbReference type="InterPro" id="IPR012763">
    <property type="entry name" value="DNA_pol_III_sug/sutau_N"/>
</dbReference>
<evidence type="ECO:0000259" key="12">
    <source>
        <dbReference type="SMART" id="SM00382"/>
    </source>
</evidence>
<keyword evidence="4 11" id="KW-0235">DNA replication</keyword>
<proteinExistence type="inferred from homology"/>
<comment type="similarity">
    <text evidence="1 11">Belongs to the DnaX/STICHEL family.</text>
</comment>
<gene>
    <name evidence="11" type="primary">dnaX</name>
    <name evidence="13" type="ORF">BN1208_0871</name>
</gene>
<dbReference type="KEGG" id="mbat:BN1208_0871"/>
<evidence type="ECO:0000256" key="11">
    <source>
        <dbReference type="RuleBase" id="RU364063"/>
    </source>
</evidence>
<dbReference type="GO" id="GO:0009360">
    <property type="term" value="C:DNA polymerase III complex"/>
    <property type="evidence" value="ECO:0007669"/>
    <property type="project" value="InterPro"/>
</dbReference>
<keyword evidence="14" id="KW-1185">Reference proteome</keyword>
<dbReference type="Gene3D" id="3.30.300.150">
    <property type="entry name" value="DNA polymerase III, tau subunit, domain V"/>
    <property type="match status" value="1"/>
</dbReference>
<dbReference type="PRINTS" id="PR00300">
    <property type="entry name" value="CLPPROTEASEA"/>
</dbReference>
<dbReference type="EMBL" id="LN827929">
    <property type="protein sequence ID" value="CEZ19756.1"/>
    <property type="molecule type" value="Genomic_DNA"/>
</dbReference>
<evidence type="ECO:0000313" key="13">
    <source>
        <dbReference type="EMBL" id="CEZ19756.1"/>
    </source>
</evidence>
<dbReference type="NCBIfam" id="NF005942">
    <property type="entry name" value="PRK07994.1"/>
    <property type="match status" value="1"/>
</dbReference>
<dbReference type="NCBIfam" id="TIGR02397">
    <property type="entry name" value="dnaX_nterm"/>
    <property type="match status" value="1"/>
</dbReference>
<keyword evidence="7" id="KW-0862">Zinc</keyword>
<dbReference type="InterPro" id="IPR001270">
    <property type="entry name" value="ClpA/B"/>
</dbReference>
<evidence type="ECO:0000256" key="4">
    <source>
        <dbReference type="ARBA" id="ARBA00022705"/>
    </source>
</evidence>
<evidence type="ECO:0000256" key="7">
    <source>
        <dbReference type="ARBA" id="ARBA00022833"/>
    </source>
</evidence>
<evidence type="ECO:0000256" key="5">
    <source>
        <dbReference type="ARBA" id="ARBA00022723"/>
    </source>
</evidence>
<dbReference type="InterPro" id="IPR050238">
    <property type="entry name" value="DNA_Rep/Repair_Clamp_Loader"/>
</dbReference>
<dbReference type="InterPro" id="IPR045085">
    <property type="entry name" value="HLD_clamp_pol_III_gamma_tau"/>
</dbReference>
<dbReference type="NCBIfam" id="NF004046">
    <property type="entry name" value="PRK05563.1"/>
    <property type="match status" value="1"/>
</dbReference>
<evidence type="ECO:0000256" key="9">
    <source>
        <dbReference type="ARBA" id="ARBA00022932"/>
    </source>
</evidence>
<dbReference type="CDD" id="cd00009">
    <property type="entry name" value="AAA"/>
    <property type="match status" value="1"/>
</dbReference>
<dbReference type="STRING" id="1581557.BN1208_0871"/>
<dbReference type="GO" id="GO:0006261">
    <property type="term" value="P:DNA-templated DNA replication"/>
    <property type="evidence" value="ECO:0007669"/>
    <property type="project" value="TreeGrafter"/>
</dbReference>
<keyword evidence="6 11" id="KW-0547">Nucleotide-binding</keyword>
<dbReference type="GO" id="GO:0003887">
    <property type="term" value="F:DNA-directed DNA polymerase activity"/>
    <property type="evidence" value="ECO:0007669"/>
    <property type="project" value="UniProtKB-KW"/>
</dbReference>
<dbReference type="InterPro" id="IPR021029">
    <property type="entry name" value="DNA_pol_III_tau_dom-5"/>
</dbReference>
<dbReference type="CDD" id="cd18137">
    <property type="entry name" value="HLD_clamp_pol_III_gamma_tau"/>
    <property type="match status" value="1"/>
</dbReference>
<dbReference type="FunFam" id="1.20.272.10:FF:000003">
    <property type="entry name" value="DNA polymerase III subunit gamma/tau"/>
    <property type="match status" value="1"/>
</dbReference>
<dbReference type="RefSeq" id="WP_046488243.1">
    <property type="nucleotide sequence ID" value="NZ_LN827929.1"/>
</dbReference>
<dbReference type="Pfam" id="PF13177">
    <property type="entry name" value="DNA_pol3_delta2"/>
    <property type="match status" value="1"/>
</dbReference>
<dbReference type="HOGENOM" id="CLU_006229_6_0_4"/>
<dbReference type="InterPro" id="IPR038249">
    <property type="entry name" value="PolIII_tau_V_sf"/>
</dbReference>
<dbReference type="GO" id="GO:0046872">
    <property type="term" value="F:metal ion binding"/>
    <property type="evidence" value="ECO:0007669"/>
    <property type="project" value="UniProtKB-KW"/>
</dbReference>
<evidence type="ECO:0000256" key="6">
    <source>
        <dbReference type="ARBA" id="ARBA00022741"/>
    </source>
</evidence>
<dbReference type="GO" id="GO:0005524">
    <property type="term" value="F:ATP binding"/>
    <property type="evidence" value="ECO:0007669"/>
    <property type="project" value="UniProtKB-KW"/>
</dbReference>
<evidence type="ECO:0000256" key="8">
    <source>
        <dbReference type="ARBA" id="ARBA00022840"/>
    </source>
</evidence>
<dbReference type="AlphaFoldDB" id="A0A0D6EW80"/>
<keyword evidence="3 11" id="KW-0548">Nucleotidyltransferase</keyword>
<evidence type="ECO:0000256" key="1">
    <source>
        <dbReference type="ARBA" id="ARBA00006360"/>
    </source>
</evidence>
<protein>
    <recommendedName>
        <fullName evidence="11">DNA polymerase III subunit gamma/tau</fullName>
        <ecNumber evidence="11">2.7.7.7</ecNumber>
    </recommendedName>
</protein>
<evidence type="ECO:0000256" key="3">
    <source>
        <dbReference type="ARBA" id="ARBA00022695"/>
    </source>
</evidence>
<comment type="subunit">
    <text evidence="11">DNA polymerase III contains a core (composed of alpha, epsilon and theta chains) that associates with a tau subunit. This core dimerizes to form the POLIII' complex. PolIII' associates with the gamma complex (composed of gamma, delta, delta', psi and chi chains) and with the beta chain to form the complete DNA polymerase III complex.</text>
</comment>
<dbReference type="InterPro" id="IPR003593">
    <property type="entry name" value="AAA+_ATPase"/>
</dbReference>
<dbReference type="InterPro" id="IPR008921">
    <property type="entry name" value="DNA_pol3_clamp-load_cplx_C"/>
</dbReference>
<keyword evidence="5" id="KW-0479">Metal-binding</keyword>
<keyword evidence="2 11" id="KW-0808">Transferase</keyword>
<dbReference type="FunFam" id="1.10.8.60:FF:000013">
    <property type="entry name" value="DNA polymerase III subunit gamma/tau"/>
    <property type="match status" value="1"/>
</dbReference>
<dbReference type="SUPFAM" id="SSF52540">
    <property type="entry name" value="P-loop containing nucleoside triphosphate hydrolases"/>
    <property type="match status" value="1"/>
</dbReference>
<organism evidence="13 14">
    <name type="scientific">Candidatus Methylopumilus planktonicus</name>
    <dbReference type="NCBI Taxonomy" id="1581557"/>
    <lineage>
        <taxon>Bacteria</taxon>
        <taxon>Pseudomonadati</taxon>
        <taxon>Pseudomonadota</taxon>
        <taxon>Betaproteobacteria</taxon>
        <taxon>Nitrosomonadales</taxon>
        <taxon>Methylophilaceae</taxon>
        <taxon>Candidatus Methylopumilus</taxon>
    </lineage>
</organism>
<dbReference type="Gene3D" id="3.40.50.300">
    <property type="entry name" value="P-loop containing nucleotide triphosphate hydrolases"/>
    <property type="match status" value="1"/>
</dbReference>
<dbReference type="Pfam" id="PF12169">
    <property type="entry name" value="DNA_pol3_gamma3"/>
    <property type="match status" value="1"/>
</dbReference>
<dbReference type="OrthoDB" id="9810148at2"/>
<evidence type="ECO:0000256" key="2">
    <source>
        <dbReference type="ARBA" id="ARBA00022679"/>
    </source>
</evidence>
<keyword evidence="9 11" id="KW-0239">DNA-directed DNA polymerase</keyword>
<comment type="catalytic activity">
    <reaction evidence="10 11">
        <text>DNA(n) + a 2'-deoxyribonucleoside 5'-triphosphate = DNA(n+1) + diphosphate</text>
        <dbReference type="Rhea" id="RHEA:22508"/>
        <dbReference type="Rhea" id="RHEA-COMP:17339"/>
        <dbReference type="Rhea" id="RHEA-COMP:17340"/>
        <dbReference type="ChEBI" id="CHEBI:33019"/>
        <dbReference type="ChEBI" id="CHEBI:61560"/>
        <dbReference type="ChEBI" id="CHEBI:173112"/>
        <dbReference type="EC" id="2.7.7.7"/>
    </reaction>
</comment>
<dbReference type="PANTHER" id="PTHR11669">
    <property type="entry name" value="REPLICATION FACTOR C / DNA POLYMERASE III GAMMA-TAU SUBUNIT"/>
    <property type="match status" value="1"/>
</dbReference>
<dbReference type="Pfam" id="PF12170">
    <property type="entry name" value="DNA_pol3_tau_5"/>
    <property type="match status" value="1"/>
</dbReference>
<feature type="domain" description="AAA+ ATPase" evidence="12">
    <location>
        <begin position="37"/>
        <end position="179"/>
    </location>
</feature>
<dbReference type="SMART" id="SM00382">
    <property type="entry name" value="AAA"/>
    <property type="match status" value="1"/>
</dbReference>